<evidence type="ECO:0000313" key="2">
    <source>
        <dbReference type="Proteomes" id="UP001597262"/>
    </source>
</evidence>
<reference evidence="2" key="1">
    <citation type="journal article" date="2019" name="Int. J. Syst. Evol. Microbiol.">
        <title>The Global Catalogue of Microorganisms (GCM) 10K type strain sequencing project: providing services to taxonomists for standard genome sequencing and annotation.</title>
        <authorList>
            <consortium name="The Broad Institute Genomics Platform"/>
            <consortium name="The Broad Institute Genome Sequencing Center for Infectious Disease"/>
            <person name="Wu L."/>
            <person name="Ma J."/>
        </authorList>
    </citation>
    <scope>NUCLEOTIDE SEQUENCE [LARGE SCALE GENOMIC DNA]</scope>
    <source>
        <strain evidence="2">CCUG 59189</strain>
    </source>
</reference>
<organism evidence="1 2">
    <name type="scientific">Paenibacillus puldeungensis</name>
    <dbReference type="NCBI Taxonomy" id="696536"/>
    <lineage>
        <taxon>Bacteria</taxon>
        <taxon>Bacillati</taxon>
        <taxon>Bacillota</taxon>
        <taxon>Bacilli</taxon>
        <taxon>Bacillales</taxon>
        <taxon>Paenibacillaceae</taxon>
        <taxon>Paenibacillus</taxon>
    </lineage>
</organism>
<dbReference type="Proteomes" id="UP001597262">
    <property type="component" value="Unassembled WGS sequence"/>
</dbReference>
<gene>
    <name evidence="1" type="ORF">ACFQ3W_03645</name>
</gene>
<protein>
    <submittedName>
        <fullName evidence="1">Uncharacterized protein</fullName>
    </submittedName>
</protein>
<accession>A0ABW3RSD6</accession>
<sequence>MPERQGSGTFLLQPRIDLPLLSYLKQQVGRDLLVRLMLRGDVGEGNRQHVHTELDASSNARRL</sequence>
<dbReference type="RefSeq" id="WP_379316709.1">
    <property type="nucleotide sequence ID" value="NZ_JBHTLM010000002.1"/>
</dbReference>
<keyword evidence="2" id="KW-1185">Reference proteome</keyword>
<dbReference type="EMBL" id="JBHTLM010000002">
    <property type="protein sequence ID" value="MFD1175393.1"/>
    <property type="molecule type" value="Genomic_DNA"/>
</dbReference>
<evidence type="ECO:0000313" key="1">
    <source>
        <dbReference type="EMBL" id="MFD1175393.1"/>
    </source>
</evidence>
<comment type="caution">
    <text evidence="1">The sequence shown here is derived from an EMBL/GenBank/DDBJ whole genome shotgun (WGS) entry which is preliminary data.</text>
</comment>
<name>A0ABW3RSD6_9BACL</name>
<proteinExistence type="predicted"/>